<evidence type="ECO:0000256" key="1">
    <source>
        <dbReference type="ARBA" id="ARBA00004651"/>
    </source>
</evidence>
<dbReference type="GO" id="GO:0004984">
    <property type="term" value="F:olfactory receptor activity"/>
    <property type="evidence" value="ECO:0007669"/>
    <property type="project" value="InterPro"/>
</dbReference>
<evidence type="ECO:0000256" key="3">
    <source>
        <dbReference type="ARBA" id="ARBA00022606"/>
    </source>
</evidence>
<evidence type="ECO:0000313" key="12">
    <source>
        <dbReference type="Proteomes" id="UP001461498"/>
    </source>
</evidence>
<keyword evidence="2" id="KW-1003">Cell membrane</keyword>
<feature type="transmembrane region" description="Helical" evidence="10">
    <location>
        <begin position="144"/>
        <end position="167"/>
    </location>
</feature>
<dbReference type="Pfam" id="PF02949">
    <property type="entry name" value="7tm_6"/>
    <property type="match status" value="1"/>
</dbReference>
<evidence type="ECO:0000256" key="4">
    <source>
        <dbReference type="ARBA" id="ARBA00022692"/>
    </source>
</evidence>
<evidence type="ECO:0000256" key="7">
    <source>
        <dbReference type="ARBA" id="ARBA00023136"/>
    </source>
</evidence>
<feature type="transmembrane region" description="Helical" evidence="10">
    <location>
        <begin position="48"/>
        <end position="75"/>
    </location>
</feature>
<feature type="transmembrane region" description="Helical" evidence="10">
    <location>
        <begin position="313"/>
        <end position="334"/>
    </location>
</feature>
<keyword evidence="4 10" id="KW-0812">Transmembrane</keyword>
<sequence>MNLIRKLDTFLKEIDKDGSEIVDKFVYDEYYYLFRLSLFYPYAKLNMFLLHLITLIFFCYIYSTHVILLLITAILTNDIILMIYSLYIACLLALFLSFIFTINSARKQFNSVHEMLGKGVYNYNEIETDEEILMKKAYHRSKNILKISLPITNIVGFIGVLIVGPWIEFTVNPIKLVQIYSEEGINFILPVNAWYPFQTHEGIGYYYGIISQILVGTALTITLTSATWIYFTTTTHILIQMERLIISLKNINERALNMYKKIINNNNIVFKHELYSDKDFIKCTEYCLKRNIEHHQAILSVFNDVTGMLKAPVFATLFTGSLILGLSAFIIAQGSDTPGIVLSSLTVATAEFMHITFICRAGQQISDLNQNLHLEFYNTPWFYCSKQFKDLLLVSQSVTSCELYLKTMFDFKSDMNTYSHILNTAYSYFSLLLAFKD</sequence>
<comment type="caution">
    <text evidence="11">The sequence shown here is derived from an EMBL/GenBank/DDBJ whole genome shotgun (WGS) entry which is preliminary data.</text>
</comment>
<dbReference type="GO" id="GO:0005549">
    <property type="term" value="F:odorant binding"/>
    <property type="evidence" value="ECO:0007669"/>
    <property type="project" value="InterPro"/>
</dbReference>
<reference evidence="11 12" key="1">
    <citation type="submission" date="2022-12" db="EMBL/GenBank/DDBJ databases">
        <title>Chromosome-level genome assembly of true bugs.</title>
        <authorList>
            <person name="Ma L."/>
            <person name="Li H."/>
        </authorList>
    </citation>
    <scope>NUCLEOTIDE SEQUENCE [LARGE SCALE GENOMIC DNA]</scope>
    <source>
        <strain evidence="11">Lab_2022b</strain>
    </source>
</reference>
<dbReference type="PANTHER" id="PTHR21137">
    <property type="entry name" value="ODORANT RECEPTOR"/>
    <property type="match status" value="1"/>
</dbReference>
<evidence type="ECO:0000256" key="2">
    <source>
        <dbReference type="ARBA" id="ARBA00022475"/>
    </source>
</evidence>
<comment type="subcellular location">
    <subcellularLocation>
        <location evidence="1 10">Cell membrane</location>
        <topology evidence="1 10">Multi-pass membrane protein</topology>
    </subcellularLocation>
</comment>
<dbReference type="InterPro" id="IPR004117">
    <property type="entry name" value="7tm6_olfct_rcpt"/>
</dbReference>
<dbReference type="GO" id="GO:0005886">
    <property type="term" value="C:plasma membrane"/>
    <property type="evidence" value="ECO:0007669"/>
    <property type="project" value="UniProtKB-SubCell"/>
</dbReference>
<keyword evidence="5 10" id="KW-0552">Olfaction</keyword>
<keyword evidence="6 10" id="KW-1133">Transmembrane helix</keyword>
<dbReference type="GO" id="GO:0007165">
    <property type="term" value="P:signal transduction"/>
    <property type="evidence" value="ECO:0007669"/>
    <property type="project" value="UniProtKB-KW"/>
</dbReference>
<evidence type="ECO:0000256" key="6">
    <source>
        <dbReference type="ARBA" id="ARBA00022989"/>
    </source>
</evidence>
<gene>
    <name evidence="11" type="ORF">O3M35_006677</name>
</gene>
<evidence type="ECO:0000256" key="10">
    <source>
        <dbReference type="RuleBase" id="RU351113"/>
    </source>
</evidence>
<dbReference type="Proteomes" id="UP001461498">
    <property type="component" value="Unassembled WGS sequence"/>
</dbReference>
<keyword evidence="3 10" id="KW-0716">Sensory transduction</keyword>
<feature type="transmembrane region" description="Helical" evidence="10">
    <location>
        <begin position="205"/>
        <end position="231"/>
    </location>
</feature>
<comment type="caution">
    <text evidence="10">Lacks conserved residue(s) required for the propagation of feature annotation.</text>
</comment>
<keyword evidence="8 10" id="KW-0675">Receptor</keyword>
<name>A0AAW1DEL3_9HEMI</name>
<dbReference type="EMBL" id="JAPXFL010000003">
    <property type="protein sequence ID" value="KAK9509338.1"/>
    <property type="molecule type" value="Genomic_DNA"/>
</dbReference>
<evidence type="ECO:0000256" key="8">
    <source>
        <dbReference type="ARBA" id="ARBA00023170"/>
    </source>
</evidence>
<organism evidence="11 12">
    <name type="scientific">Rhynocoris fuscipes</name>
    <dbReference type="NCBI Taxonomy" id="488301"/>
    <lineage>
        <taxon>Eukaryota</taxon>
        <taxon>Metazoa</taxon>
        <taxon>Ecdysozoa</taxon>
        <taxon>Arthropoda</taxon>
        <taxon>Hexapoda</taxon>
        <taxon>Insecta</taxon>
        <taxon>Pterygota</taxon>
        <taxon>Neoptera</taxon>
        <taxon>Paraneoptera</taxon>
        <taxon>Hemiptera</taxon>
        <taxon>Heteroptera</taxon>
        <taxon>Panheteroptera</taxon>
        <taxon>Cimicomorpha</taxon>
        <taxon>Reduviidae</taxon>
        <taxon>Harpactorinae</taxon>
        <taxon>Harpactorini</taxon>
        <taxon>Rhynocoris</taxon>
    </lineage>
</organism>
<comment type="similarity">
    <text evidence="10">Belongs to the insect chemoreceptor superfamily. Heteromeric odorant receptor channel (TC 1.A.69) family.</text>
</comment>
<keyword evidence="12" id="KW-1185">Reference proteome</keyword>
<keyword evidence="9 10" id="KW-0807">Transducer</keyword>
<feature type="transmembrane region" description="Helical" evidence="10">
    <location>
        <begin position="81"/>
        <end position="102"/>
    </location>
</feature>
<proteinExistence type="inferred from homology"/>
<accession>A0AAW1DEL3</accession>
<dbReference type="PANTHER" id="PTHR21137:SF35">
    <property type="entry name" value="ODORANT RECEPTOR 19A-RELATED"/>
    <property type="match status" value="1"/>
</dbReference>
<dbReference type="AlphaFoldDB" id="A0AAW1DEL3"/>
<evidence type="ECO:0000256" key="5">
    <source>
        <dbReference type="ARBA" id="ARBA00022725"/>
    </source>
</evidence>
<protein>
    <recommendedName>
        <fullName evidence="10">Odorant receptor</fullName>
    </recommendedName>
</protein>
<evidence type="ECO:0000256" key="9">
    <source>
        <dbReference type="ARBA" id="ARBA00023224"/>
    </source>
</evidence>
<evidence type="ECO:0000313" key="11">
    <source>
        <dbReference type="EMBL" id="KAK9509338.1"/>
    </source>
</evidence>
<keyword evidence="7 10" id="KW-0472">Membrane</keyword>